<evidence type="ECO:0008006" key="3">
    <source>
        <dbReference type="Google" id="ProtNLM"/>
    </source>
</evidence>
<sequence>MTEQSRQAIAELLTLAPYLDQHLTLDEEEVLEHALKAIGWDPQNPGKILLPNLIALAREVSADDEKTEAFMRERAATLKFSGDAELAYHWLTRVLESDGTSAKETRFLSQIKPMLFG</sequence>
<accession>A0ABW2L7X4</accession>
<organism evidence="1 2">
    <name type="scientific">Haloferula chungangensis</name>
    <dbReference type="NCBI Taxonomy" id="1048331"/>
    <lineage>
        <taxon>Bacteria</taxon>
        <taxon>Pseudomonadati</taxon>
        <taxon>Verrucomicrobiota</taxon>
        <taxon>Verrucomicrobiia</taxon>
        <taxon>Verrucomicrobiales</taxon>
        <taxon>Verrucomicrobiaceae</taxon>
        <taxon>Haloferula</taxon>
    </lineage>
</organism>
<dbReference type="Proteomes" id="UP001596472">
    <property type="component" value="Unassembled WGS sequence"/>
</dbReference>
<comment type="caution">
    <text evidence="1">The sequence shown here is derived from an EMBL/GenBank/DDBJ whole genome shotgun (WGS) entry which is preliminary data.</text>
</comment>
<gene>
    <name evidence="1" type="ORF">ACFQY0_15015</name>
</gene>
<evidence type="ECO:0000313" key="2">
    <source>
        <dbReference type="Proteomes" id="UP001596472"/>
    </source>
</evidence>
<dbReference type="RefSeq" id="WP_379713902.1">
    <property type="nucleotide sequence ID" value="NZ_JBHTBS010000008.1"/>
</dbReference>
<dbReference type="EMBL" id="JBHTBS010000008">
    <property type="protein sequence ID" value="MFC7338504.1"/>
    <property type="molecule type" value="Genomic_DNA"/>
</dbReference>
<keyword evidence="2" id="KW-1185">Reference proteome</keyword>
<evidence type="ECO:0000313" key="1">
    <source>
        <dbReference type="EMBL" id="MFC7338504.1"/>
    </source>
</evidence>
<protein>
    <recommendedName>
        <fullName evidence="3">TerB family tellurite resistance protein</fullName>
    </recommendedName>
</protein>
<name>A0ABW2L7X4_9BACT</name>
<reference evidence="2" key="1">
    <citation type="journal article" date="2019" name="Int. J. Syst. Evol. Microbiol.">
        <title>The Global Catalogue of Microorganisms (GCM) 10K type strain sequencing project: providing services to taxonomists for standard genome sequencing and annotation.</title>
        <authorList>
            <consortium name="The Broad Institute Genomics Platform"/>
            <consortium name="The Broad Institute Genome Sequencing Center for Infectious Disease"/>
            <person name="Wu L."/>
            <person name="Ma J."/>
        </authorList>
    </citation>
    <scope>NUCLEOTIDE SEQUENCE [LARGE SCALE GENOMIC DNA]</scope>
    <source>
        <strain evidence="2">CGMCC 4.1467</strain>
    </source>
</reference>
<proteinExistence type="predicted"/>